<feature type="region of interest" description="Disordered" evidence="1">
    <location>
        <begin position="1"/>
        <end position="33"/>
    </location>
</feature>
<accession>A0ABM3QQ70</accession>
<keyword evidence="2" id="KW-1133">Transmembrane helix</keyword>
<gene>
    <name evidence="4" type="primary">LOC130461426</name>
</gene>
<evidence type="ECO:0008006" key="5">
    <source>
        <dbReference type="Google" id="ProtNLM"/>
    </source>
</evidence>
<dbReference type="PANTHER" id="PTHR42685:SF4">
    <property type="entry name" value="GERANYLGERANYL DIPHOSPHATE REDUCTASE, CHLOROPLASTIC"/>
    <property type="match status" value="1"/>
</dbReference>
<evidence type="ECO:0000313" key="4">
    <source>
        <dbReference type="RefSeq" id="XP_056685505.1"/>
    </source>
</evidence>
<proteinExistence type="predicted"/>
<dbReference type="PANTHER" id="PTHR42685">
    <property type="entry name" value="GERANYLGERANYL DIPHOSPHATE REDUCTASE"/>
    <property type="match status" value="1"/>
</dbReference>
<reference evidence="3" key="1">
    <citation type="journal article" date="2021" name="Nat. Commun.">
        <title>Genomic analyses provide insights into spinach domestication and the genetic basis of agronomic traits.</title>
        <authorList>
            <person name="Cai X."/>
            <person name="Sun X."/>
            <person name="Xu C."/>
            <person name="Sun H."/>
            <person name="Wang X."/>
            <person name="Ge C."/>
            <person name="Zhang Z."/>
            <person name="Wang Q."/>
            <person name="Fei Z."/>
            <person name="Jiao C."/>
            <person name="Wang Q."/>
        </authorList>
    </citation>
    <scope>NUCLEOTIDE SEQUENCE [LARGE SCALE GENOMIC DNA]</scope>
    <source>
        <strain evidence="3">cv. Varoflay</strain>
    </source>
</reference>
<evidence type="ECO:0000256" key="2">
    <source>
        <dbReference type="SAM" id="Phobius"/>
    </source>
</evidence>
<protein>
    <recommendedName>
        <fullName evidence="5">FAD-binding domain-containing protein</fullName>
    </recommendedName>
</protein>
<keyword evidence="2" id="KW-0812">Transmembrane</keyword>
<evidence type="ECO:0000256" key="1">
    <source>
        <dbReference type="SAM" id="MobiDB-lite"/>
    </source>
</evidence>
<feature type="compositionally biased region" description="Basic and acidic residues" evidence="1">
    <location>
        <begin position="1"/>
        <end position="29"/>
    </location>
</feature>
<sequence>MEGPKGRKREDNPQKNEEGKLPRAEDGRERRRKRRAVDAATCHDLGNLTILFLALNSLFFAGLSLRRPHKKRKKKLSLRRQSSFLIGGSGLLANLRWVSFLASSPVATCWLDWPVVPRKNKAARAGNSIVLGLFLKMDMPKTSDAPYQLHYPAYDSKTDAAGEKRTVEVDVVIRADGANSRVANSISARDYEYAIAFQERIRIPDAKMTYYENLAEPE</sequence>
<evidence type="ECO:0000313" key="3">
    <source>
        <dbReference type="Proteomes" id="UP000813463"/>
    </source>
</evidence>
<dbReference type="Proteomes" id="UP000813463">
    <property type="component" value="Chromosome 5"/>
</dbReference>
<name>A0ABM3QQ70_SPIOL</name>
<organism evidence="3 4">
    <name type="scientific">Spinacia oleracea</name>
    <name type="common">Spinach</name>
    <dbReference type="NCBI Taxonomy" id="3562"/>
    <lineage>
        <taxon>Eukaryota</taxon>
        <taxon>Viridiplantae</taxon>
        <taxon>Streptophyta</taxon>
        <taxon>Embryophyta</taxon>
        <taxon>Tracheophyta</taxon>
        <taxon>Spermatophyta</taxon>
        <taxon>Magnoliopsida</taxon>
        <taxon>eudicotyledons</taxon>
        <taxon>Gunneridae</taxon>
        <taxon>Pentapetalae</taxon>
        <taxon>Caryophyllales</taxon>
        <taxon>Chenopodiaceae</taxon>
        <taxon>Chenopodioideae</taxon>
        <taxon>Anserineae</taxon>
        <taxon>Spinacia</taxon>
    </lineage>
</organism>
<dbReference type="GeneID" id="130461426"/>
<dbReference type="RefSeq" id="XP_056685505.1">
    <property type="nucleotide sequence ID" value="XM_056829527.1"/>
</dbReference>
<keyword evidence="3" id="KW-1185">Reference proteome</keyword>
<dbReference type="InterPro" id="IPR050407">
    <property type="entry name" value="Geranylgeranyl_reductase"/>
</dbReference>
<feature type="transmembrane region" description="Helical" evidence="2">
    <location>
        <begin position="45"/>
        <end position="63"/>
    </location>
</feature>
<keyword evidence="2" id="KW-0472">Membrane</keyword>
<reference evidence="4" key="2">
    <citation type="submission" date="2025-08" db="UniProtKB">
        <authorList>
            <consortium name="RefSeq"/>
        </authorList>
    </citation>
    <scope>IDENTIFICATION</scope>
    <source>
        <tissue evidence="4">Leaf</tissue>
    </source>
</reference>